<name>A0A7I9V1F2_9ACTN</name>
<proteinExistence type="predicted"/>
<organism evidence="1 2">
    <name type="scientific">Gordonia crocea</name>
    <dbReference type="NCBI Taxonomy" id="589162"/>
    <lineage>
        <taxon>Bacteria</taxon>
        <taxon>Bacillati</taxon>
        <taxon>Actinomycetota</taxon>
        <taxon>Actinomycetes</taxon>
        <taxon>Mycobacteriales</taxon>
        <taxon>Gordoniaceae</taxon>
        <taxon>Gordonia</taxon>
    </lineage>
</organism>
<reference evidence="2" key="1">
    <citation type="submission" date="2019-06" db="EMBL/GenBank/DDBJ databases">
        <title>Gordonia isolated from sludge of a wastewater treatment plant.</title>
        <authorList>
            <person name="Tamura T."/>
            <person name="Aoyama K."/>
            <person name="Kang Y."/>
            <person name="Saito S."/>
            <person name="Akiyama N."/>
            <person name="Yazawa K."/>
            <person name="Gonoi T."/>
            <person name="Mikami Y."/>
        </authorList>
    </citation>
    <scope>NUCLEOTIDE SEQUENCE [LARGE SCALE GENOMIC DNA]</scope>
    <source>
        <strain evidence="2">NBRC 107697</strain>
    </source>
</reference>
<comment type="caution">
    <text evidence="1">The sequence shown here is derived from an EMBL/GenBank/DDBJ whole genome shotgun (WGS) entry which is preliminary data.</text>
</comment>
<evidence type="ECO:0000313" key="2">
    <source>
        <dbReference type="Proteomes" id="UP000444980"/>
    </source>
</evidence>
<dbReference type="SUPFAM" id="SSF55729">
    <property type="entry name" value="Acyl-CoA N-acyltransferases (Nat)"/>
    <property type="match status" value="1"/>
</dbReference>
<dbReference type="Gene3D" id="3.40.630.30">
    <property type="match status" value="1"/>
</dbReference>
<dbReference type="InterPro" id="IPR016181">
    <property type="entry name" value="Acyl_CoA_acyltransferase"/>
</dbReference>
<keyword evidence="2" id="KW-1185">Reference proteome</keyword>
<protein>
    <recommendedName>
        <fullName evidence="3">N-acetyltransferase</fullName>
    </recommendedName>
</protein>
<dbReference type="EMBL" id="BJOU01000011">
    <property type="protein sequence ID" value="GED98900.1"/>
    <property type="molecule type" value="Genomic_DNA"/>
</dbReference>
<accession>A0A7I9V1F2</accession>
<gene>
    <name evidence="1" type="ORF">nbrc107697_29390</name>
</gene>
<evidence type="ECO:0000313" key="1">
    <source>
        <dbReference type="EMBL" id="GED98900.1"/>
    </source>
</evidence>
<sequence length="232" mass="25303">MDVSATAGRSAVVTSIATPIDAGPEHPYLRFAAKHGFTVAAPSVARHLELPVDTDRLSDLFDESRRRWDDRYTVSTHLGAVPEERQQPLCELMGMLEAEAPTGAVELEPMRITPADYRQDIANATQRGSLRVTTLAVERRSGRLAGYTEITGPSRGGRRAHQGGTLVLADHRGHSLGIALKTANIREFALLTDRPCLLTTTNADMNAPMVAINDLLGFRAVESRPLLQRLNT</sequence>
<dbReference type="AlphaFoldDB" id="A0A7I9V1F2"/>
<dbReference type="Proteomes" id="UP000444980">
    <property type="component" value="Unassembled WGS sequence"/>
</dbReference>
<evidence type="ECO:0008006" key="3">
    <source>
        <dbReference type="Google" id="ProtNLM"/>
    </source>
</evidence>